<comment type="caution">
    <text evidence="4">The sequence shown here is derived from an EMBL/GenBank/DDBJ whole genome shotgun (WGS) entry which is preliminary data.</text>
</comment>
<feature type="domain" description="Rab-GAP TBC" evidence="3">
    <location>
        <begin position="194"/>
        <end position="404"/>
    </location>
</feature>
<name>A0AAV4PFS1_9ARAC</name>
<evidence type="ECO:0000313" key="5">
    <source>
        <dbReference type="Proteomes" id="UP001054837"/>
    </source>
</evidence>
<feature type="region of interest" description="Disordered" evidence="2">
    <location>
        <begin position="616"/>
        <end position="690"/>
    </location>
</feature>
<dbReference type="SMART" id="SM00164">
    <property type="entry name" value="TBC"/>
    <property type="match status" value="1"/>
</dbReference>
<keyword evidence="1" id="KW-0343">GTPase activation</keyword>
<dbReference type="Pfam" id="PF00566">
    <property type="entry name" value="RabGAP-TBC"/>
    <property type="match status" value="1"/>
</dbReference>
<dbReference type="PROSITE" id="PS50086">
    <property type="entry name" value="TBC_RABGAP"/>
    <property type="match status" value="1"/>
</dbReference>
<proteinExistence type="predicted"/>
<evidence type="ECO:0000313" key="4">
    <source>
        <dbReference type="EMBL" id="GIX95941.1"/>
    </source>
</evidence>
<dbReference type="AlphaFoldDB" id="A0AAV4PFS1"/>
<keyword evidence="5" id="KW-1185">Reference proteome</keyword>
<sequence>MSDILDLHLKHYVKVKAKMLQKDSGQKRGPYEYFSLDPQTANYIKLRNQLARIFNIEGEFTIHFKKDKSFIPLTSDWDLDGAISEYSKPHLSLAVELQTIDKALEEWDIICPADIISMDDQENARCSQERKSLAGSIISHVETAMLRVTRVLSLDKGAVRSKPPMDEAEYSSLLDREGRLVNQRELHMSVYKGGVDPAMRPVIWKHLLNVFPQNLTWEQRNSYMSCKCEEYYQLRYRWQHLMQAGTIPTVLQDITTMVRKDVRRTDRTEKFYSGTDDNCNVRALFNILTTYAVNHPNVSYCQGMSDLLSPILYVMKKESEAYVAFCGLMKRARTNFKLDGRAMKLKFRHLQKMLRFYDPELYQYLEQQEALDLLFCYRWLLLDLKREFPYNEMLNIIETIWGSLPPRPPQTELELYDVKFPTAAICNSLKDRTTQKDYLKIDEGHFASHHDVNSLSQSVTNNINTEEIKQWQLRVRRESMARNLVHHDSCSEGEIRLPVHYKKRKFRSYIAGKLIRLNKHPSSPLTIRSCKIPERKKSLQTEICQSWACGEVFGKVEEKSRVRDALYDAREFLRNQWCYSNTVNEIQLNNWLNGRRFEMKPGAIGGIEADIADVNNRQRHGSSDSNYSTISEDLSEVDEESSTPSRSRRSRSEGYMSEDDSKETSTLADDDDDDAYESDDEFDYSDEEDNDFLDSMAGRQYEEVDAYFDRKKEMLPPPHVLGDGNPFLLFLCIAMIKCHRDEILRERYDFNELAIHFDRYVRKHKLAKILPDAQKMFTAYLNMGWDVEDKGELSDELDP</sequence>
<dbReference type="GO" id="GO:0005096">
    <property type="term" value="F:GTPase activator activity"/>
    <property type="evidence" value="ECO:0007669"/>
    <property type="project" value="UniProtKB-KW"/>
</dbReference>
<reference evidence="4 5" key="1">
    <citation type="submission" date="2021-06" db="EMBL/GenBank/DDBJ databases">
        <title>Caerostris darwini draft genome.</title>
        <authorList>
            <person name="Kono N."/>
            <person name="Arakawa K."/>
        </authorList>
    </citation>
    <scope>NUCLEOTIDE SEQUENCE [LARGE SCALE GENOMIC DNA]</scope>
</reference>
<evidence type="ECO:0000259" key="3">
    <source>
        <dbReference type="PROSITE" id="PS50086"/>
    </source>
</evidence>
<dbReference type="Gene3D" id="1.10.8.270">
    <property type="entry name" value="putative rabgap domain of human tbc1 domain family member 14 like domains"/>
    <property type="match status" value="1"/>
</dbReference>
<evidence type="ECO:0000256" key="2">
    <source>
        <dbReference type="SAM" id="MobiDB-lite"/>
    </source>
</evidence>
<protein>
    <submittedName>
        <fullName evidence="4">TBC1 domain family member 25</fullName>
    </submittedName>
</protein>
<organism evidence="4 5">
    <name type="scientific">Caerostris darwini</name>
    <dbReference type="NCBI Taxonomy" id="1538125"/>
    <lineage>
        <taxon>Eukaryota</taxon>
        <taxon>Metazoa</taxon>
        <taxon>Ecdysozoa</taxon>
        <taxon>Arthropoda</taxon>
        <taxon>Chelicerata</taxon>
        <taxon>Arachnida</taxon>
        <taxon>Araneae</taxon>
        <taxon>Araneomorphae</taxon>
        <taxon>Entelegynae</taxon>
        <taxon>Araneoidea</taxon>
        <taxon>Araneidae</taxon>
        <taxon>Caerostris</taxon>
    </lineage>
</organism>
<gene>
    <name evidence="4" type="primary">Tbc1d25</name>
    <name evidence="4" type="ORF">CDAR_589781</name>
</gene>
<dbReference type="SUPFAM" id="SSF47923">
    <property type="entry name" value="Ypt/Rab-GAP domain of gyp1p"/>
    <property type="match status" value="2"/>
</dbReference>
<dbReference type="InterPro" id="IPR000195">
    <property type="entry name" value="Rab-GAP-TBC_dom"/>
</dbReference>
<feature type="compositionally biased region" description="Acidic residues" evidence="2">
    <location>
        <begin position="668"/>
        <end position="690"/>
    </location>
</feature>
<dbReference type="Proteomes" id="UP001054837">
    <property type="component" value="Unassembled WGS sequence"/>
</dbReference>
<accession>A0AAV4PFS1</accession>
<evidence type="ECO:0000256" key="1">
    <source>
        <dbReference type="ARBA" id="ARBA00022468"/>
    </source>
</evidence>
<dbReference type="Gene3D" id="1.10.472.80">
    <property type="entry name" value="Ypt/Rab-GAP domain of gyp1p, domain 3"/>
    <property type="match status" value="2"/>
</dbReference>
<dbReference type="EMBL" id="BPLQ01002838">
    <property type="protein sequence ID" value="GIX95941.1"/>
    <property type="molecule type" value="Genomic_DNA"/>
</dbReference>
<dbReference type="PANTHER" id="PTHR22957">
    <property type="entry name" value="TBC1 DOMAIN FAMILY MEMBER GTPASE-ACTIVATING PROTEIN"/>
    <property type="match status" value="1"/>
</dbReference>
<dbReference type="PANTHER" id="PTHR22957:SF333">
    <property type="entry name" value="TBC1 DOMAIN FAMILY MEMBER 25"/>
    <property type="match status" value="1"/>
</dbReference>
<dbReference type="InterPro" id="IPR035969">
    <property type="entry name" value="Rab-GAP_TBC_sf"/>
</dbReference>